<organism evidence="1 2">
    <name type="scientific">Portunus trituberculatus</name>
    <name type="common">Swimming crab</name>
    <name type="synonym">Neptunus trituberculatus</name>
    <dbReference type="NCBI Taxonomy" id="210409"/>
    <lineage>
        <taxon>Eukaryota</taxon>
        <taxon>Metazoa</taxon>
        <taxon>Ecdysozoa</taxon>
        <taxon>Arthropoda</taxon>
        <taxon>Crustacea</taxon>
        <taxon>Multicrustacea</taxon>
        <taxon>Malacostraca</taxon>
        <taxon>Eumalacostraca</taxon>
        <taxon>Eucarida</taxon>
        <taxon>Decapoda</taxon>
        <taxon>Pleocyemata</taxon>
        <taxon>Brachyura</taxon>
        <taxon>Eubrachyura</taxon>
        <taxon>Portunoidea</taxon>
        <taxon>Portunidae</taxon>
        <taxon>Portuninae</taxon>
        <taxon>Portunus</taxon>
    </lineage>
</organism>
<dbReference type="EMBL" id="VSRR010043152">
    <property type="protein sequence ID" value="MPC76350.1"/>
    <property type="molecule type" value="Genomic_DNA"/>
</dbReference>
<dbReference type="Proteomes" id="UP000324222">
    <property type="component" value="Unassembled WGS sequence"/>
</dbReference>
<protein>
    <submittedName>
        <fullName evidence="1">Uncharacterized protein</fullName>
    </submittedName>
</protein>
<proteinExistence type="predicted"/>
<evidence type="ECO:0000313" key="1">
    <source>
        <dbReference type="EMBL" id="MPC76350.1"/>
    </source>
</evidence>
<keyword evidence="2" id="KW-1185">Reference proteome</keyword>
<dbReference type="AlphaFoldDB" id="A0A5B7HV16"/>
<reference evidence="1 2" key="1">
    <citation type="submission" date="2019-05" db="EMBL/GenBank/DDBJ databases">
        <title>Another draft genome of Portunus trituberculatus and its Hox gene families provides insights of decapod evolution.</title>
        <authorList>
            <person name="Jeong J.-H."/>
            <person name="Song I."/>
            <person name="Kim S."/>
            <person name="Choi T."/>
            <person name="Kim D."/>
            <person name="Ryu S."/>
            <person name="Kim W."/>
        </authorList>
    </citation>
    <scope>NUCLEOTIDE SEQUENCE [LARGE SCALE GENOMIC DNA]</scope>
    <source>
        <tissue evidence="1">Muscle</tissue>
    </source>
</reference>
<accession>A0A5B7HV16</accession>
<sequence length="33" mass="3539">MCVSCELAGRIPSLVLKQPAINGNPRISDVGNW</sequence>
<evidence type="ECO:0000313" key="2">
    <source>
        <dbReference type="Proteomes" id="UP000324222"/>
    </source>
</evidence>
<gene>
    <name evidence="1" type="ORF">E2C01_070760</name>
</gene>
<comment type="caution">
    <text evidence="1">The sequence shown here is derived from an EMBL/GenBank/DDBJ whole genome shotgun (WGS) entry which is preliminary data.</text>
</comment>
<name>A0A5B7HV16_PORTR</name>